<organism evidence="2 3">
    <name type="scientific">Cupriavidus campinensis</name>
    <dbReference type="NCBI Taxonomy" id="151783"/>
    <lineage>
        <taxon>Bacteria</taxon>
        <taxon>Pseudomonadati</taxon>
        <taxon>Pseudomonadota</taxon>
        <taxon>Betaproteobacteria</taxon>
        <taxon>Burkholderiales</taxon>
        <taxon>Burkholderiaceae</taxon>
        <taxon>Cupriavidus</taxon>
    </lineage>
</organism>
<proteinExistence type="predicted"/>
<name>A0ABY3EJ63_9BURK</name>
<accession>A0ABY3EJ63</accession>
<reference evidence="2 3" key="1">
    <citation type="submission" date="2019-05" db="EMBL/GenBank/DDBJ databases">
        <title>Whole genome sequence analysis of Cupriavidus campinensis S14E4C strain.</title>
        <authorList>
            <person name="Abbaszade G."/>
            <person name="Szabo A."/>
            <person name="Toumi M."/>
            <person name="Toth E."/>
        </authorList>
    </citation>
    <scope>NUCLEOTIDE SEQUENCE [LARGE SCALE GENOMIC DNA]</scope>
    <source>
        <strain evidence="2 3">S14E4C</strain>
    </source>
</reference>
<dbReference type="Proteomes" id="UP000318943">
    <property type="component" value="Unassembled WGS sequence"/>
</dbReference>
<feature type="region of interest" description="Disordered" evidence="1">
    <location>
        <begin position="1"/>
        <end position="20"/>
    </location>
</feature>
<sequence>MELEMLDLPHGGPETGDVLVSPSGSHVRRVLSVSLNRISFIDGYRVGLVRSASTLGCELWCDSVCAQVRKL</sequence>
<evidence type="ECO:0000256" key="1">
    <source>
        <dbReference type="SAM" id="MobiDB-lite"/>
    </source>
</evidence>
<dbReference type="RefSeq" id="WP_144200112.1">
    <property type="nucleotide sequence ID" value="NZ_JBHSEX010000011.1"/>
</dbReference>
<keyword evidence="3" id="KW-1185">Reference proteome</keyword>
<evidence type="ECO:0000313" key="3">
    <source>
        <dbReference type="Proteomes" id="UP000318943"/>
    </source>
</evidence>
<gene>
    <name evidence="2" type="ORF">FGG12_19090</name>
</gene>
<evidence type="ECO:0000313" key="2">
    <source>
        <dbReference type="EMBL" id="TSP10971.1"/>
    </source>
</evidence>
<evidence type="ECO:0008006" key="4">
    <source>
        <dbReference type="Google" id="ProtNLM"/>
    </source>
</evidence>
<dbReference type="EMBL" id="VCIZ01000012">
    <property type="protein sequence ID" value="TSP10971.1"/>
    <property type="molecule type" value="Genomic_DNA"/>
</dbReference>
<protein>
    <recommendedName>
        <fullName evidence="4">PilZ domain-containing protein</fullName>
    </recommendedName>
</protein>
<comment type="caution">
    <text evidence="2">The sequence shown here is derived from an EMBL/GenBank/DDBJ whole genome shotgun (WGS) entry which is preliminary data.</text>
</comment>